<dbReference type="EMBL" id="VUJX02000012">
    <property type="protein sequence ID" value="KAL0930051.1"/>
    <property type="molecule type" value="Genomic_DNA"/>
</dbReference>
<keyword evidence="2" id="KW-1185">Reference proteome</keyword>
<comment type="caution">
    <text evidence="1">The sequence shown here is derived from an EMBL/GenBank/DDBJ whole genome shotgun (WGS) entry which is preliminary data.</text>
</comment>
<evidence type="ECO:0000313" key="2">
    <source>
        <dbReference type="Proteomes" id="UP000805649"/>
    </source>
</evidence>
<protein>
    <submittedName>
        <fullName evidence="1">Uncharacterized protein</fullName>
    </submittedName>
</protein>
<gene>
    <name evidence="1" type="ORF">CTRU02_214871</name>
</gene>
<name>A0ACC3YDW6_COLTU</name>
<dbReference type="Proteomes" id="UP000805649">
    <property type="component" value="Unassembled WGS sequence"/>
</dbReference>
<evidence type="ECO:0000313" key="1">
    <source>
        <dbReference type="EMBL" id="KAL0930051.1"/>
    </source>
</evidence>
<reference evidence="1 2" key="1">
    <citation type="journal article" date="2020" name="Phytopathology">
        <title>Genome Sequence Resources of Colletotrichum truncatum, C. plurivorum, C. musicola, and C. sojae: Four Species Pathogenic to Soybean (Glycine max).</title>
        <authorList>
            <person name="Rogerio F."/>
            <person name="Boufleur T.R."/>
            <person name="Ciampi-Guillardi M."/>
            <person name="Sukno S.A."/>
            <person name="Thon M.R."/>
            <person name="Massola Junior N.S."/>
            <person name="Baroncelli R."/>
        </authorList>
    </citation>
    <scope>NUCLEOTIDE SEQUENCE [LARGE SCALE GENOMIC DNA]</scope>
    <source>
        <strain evidence="1 2">CMES1059</strain>
    </source>
</reference>
<proteinExistence type="predicted"/>
<organism evidence="1 2">
    <name type="scientific">Colletotrichum truncatum</name>
    <name type="common">Anthracnose fungus</name>
    <name type="synonym">Colletotrichum capsici</name>
    <dbReference type="NCBI Taxonomy" id="5467"/>
    <lineage>
        <taxon>Eukaryota</taxon>
        <taxon>Fungi</taxon>
        <taxon>Dikarya</taxon>
        <taxon>Ascomycota</taxon>
        <taxon>Pezizomycotina</taxon>
        <taxon>Sordariomycetes</taxon>
        <taxon>Hypocreomycetidae</taxon>
        <taxon>Glomerellales</taxon>
        <taxon>Glomerellaceae</taxon>
        <taxon>Colletotrichum</taxon>
        <taxon>Colletotrichum truncatum species complex</taxon>
    </lineage>
</organism>
<sequence>MGEVSAEPGWVDADSLRTSFTMAMSNMYRSEVPLYGNLVRIVDEVNNSEIAQGLDPTVFAMRLGDLDASRIHLERHGAIRLGIPEELRTIRRVFALIGLHPVGYYDLSKAGLPMHATCFRPTTAQSLRKNPFRVFTSLLRLELLREESSRIIAGKLLSKRRIFSDKLLQLLDISDVQNGKLTPKQGDDFILEVMKAFSWSGTASCSKEDYEILKNEHPILADIACFQTAHINHLTPRTLDINAAQAKMEQQGMKVKDRIEGPPTRSCPILLRQTSFLAIEENIKFLGGEAVSDQVLDSGTHKARFGEIEERGAAVTRAGRVLYDQLFDEIVAFESKQAESLSQNAFHELVTQAFTKYPDNWRELRQRGLIYYTIQLTRKGEQAKLASPTVELETLLKDGLVEEFPITYEDFLPLSAAGIFQSNLDSGSPRYAAAEPDVQGMEAALGVSLLDSDALYERIQKDSITKCEIALETGIKTTR</sequence>
<accession>A0ACC3YDW6</accession>